<reference evidence="1 2" key="1">
    <citation type="journal article" date="2018" name="Nat. Ecol. Evol.">
        <title>Shark genomes provide insights into elasmobranch evolution and the origin of vertebrates.</title>
        <authorList>
            <person name="Hara Y"/>
            <person name="Yamaguchi K"/>
            <person name="Onimaru K"/>
            <person name="Kadota M"/>
            <person name="Koyanagi M"/>
            <person name="Keeley SD"/>
            <person name="Tatsumi K"/>
            <person name="Tanaka K"/>
            <person name="Motone F"/>
            <person name="Kageyama Y"/>
            <person name="Nozu R"/>
            <person name="Adachi N"/>
            <person name="Nishimura O"/>
            <person name="Nakagawa R"/>
            <person name="Tanegashima C"/>
            <person name="Kiyatake I"/>
            <person name="Matsumoto R"/>
            <person name="Murakumo K"/>
            <person name="Nishida K"/>
            <person name="Terakita A"/>
            <person name="Kuratani S"/>
            <person name="Sato K"/>
            <person name="Hyodo S Kuraku.S."/>
        </authorList>
    </citation>
    <scope>NUCLEOTIDE SEQUENCE [LARGE SCALE GENOMIC DNA]</scope>
</reference>
<dbReference type="PANTHER" id="PTHR19871">
    <property type="entry name" value="BETA TRANSDUCIN-RELATED PROTEIN"/>
    <property type="match status" value="1"/>
</dbReference>
<name>A0A401Q8P9_SCYTO</name>
<dbReference type="STRING" id="75743.A0A401Q8P9"/>
<dbReference type="PANTHER" id="PTHR19871:SF43">
    <property type="entry name" value="SI:CH211-212K18.6"/>
    <property type="match status" value="1"/>
</dbReference>
<accession>A0A401Q8P9</accession>
<dbReference type="InterPro" id="IPR052752">
    <property type="entry name" value="NACHT-WD_repeat"/>
</dbReference>
<protein>
    <submittedName>
        <fullName evidence="1">Uncharacterized protein</fullName>
    </submittedName>
</protein>
<dbReference type="EMBL" id="BFAA01026915">
    <property type="protein sequence ID" value="GCB81748.1"/>
    <property type="molecule type" value="Genomic_DNA"/>
</dbReference>
<feature type="non-terminal residue" evidence="1">
    <location>
        <position position="128"/>
    </location>
</feature>
<keyword evidence="2" id="KW-1185">Reference proteome</keyword>
<sequence length="128" mass="14373">MADFYQNLSTAFWNVLLRHVEKSKQNKGSSSTILYFLNRKVDDLNVLNEAVHLSKRVLLQDPSQLASQLVGRLQQIIAEDKPVAPGDPKKYPHLLHLLNQCQQSSIPSLVPSFTCLFPPGGLLYDTLT</sequence>
<dbReference type="AlphaFoldDB" id="A0A401Q8P9"/>
<dbReference type="Proteomes" id="UP000288216">
    <property type="component" value="Unassembled WGS sequence"/>
</dbReference>
<proteinExistence type="predicted"/>
<evidence type="ECO:0000313" key="1">
    <source>
        <dbReference type="EMBL" id="GCB81748.1"/>
    </source>
</evidence>
<evidence type="ECO:0000313" key="2">
    <source>
        <dbReference type="Proteomes" id="UP000288216"/>
    </source>
</evidence>
<organism evidence="1 2">
    <name type="scientific">Scyliorhinus torazame</name>
    <name type="common">Cloudy catshark</name>
    <name type="synonym">Catulus torazame</name>
    <dbReference type="NCBI Taxonomy" id="75743"/>
    <lineage>
        <taxon>Eukaryota</taxon>
        <taxon>Metazoa</taxon>
        <taxon>Chordata</taxon>
        <taxon>Craniata</taxon>
        <taxon>Vertebrata</taxon>
        <taxon>Chondrichthyes</taxon>
        <taxon>Elasmobranchii</taxon>
        <taxon>Galeomorphii</taxon>
        <taxon>Galeoidea</taxon>
        <taxon>Carcharhiniformes</taxon>
        <taxon>Scyliorhinidae</taxon>
        <taxon>Scyliorhinus</taxon>
    </lineage>
</organism>
<gene>
    <name evidence="1" type="ORF">scyTo_0023175</name>
</gene>
<comment type="caution">
    <text evidence="1">The sequence shown here is derived from an EMBL/GenBank/DDBJ whole genome shotgun (WGS) entry which is preliminary data.</text>
</comment>
<dbReference type="OrthoDB" id="2325716at2759"/>